<keyword evidence="4" id="KW-1185">Reference proteome</keyword>
<dbReference type="PANTHER" id="PTHR33392">
    <property type="entry name" value="POLYISOPRENYL-TEICHOIC ACID--PEPTIDOGLYCAN TEICHOIC ACID TRANSFERASE TAGU"/>
    <property type="match status" value="1"/>
</dbReference>
<evidence type="ECO:0000256" key="1">
    <source>
        <dbReference type="ARBA" id="ARBA00006068"/>
    </source>
</evidence>
<evidence type="ECO:0000313" key="4">
    <source>
        <dbReference type="Proteomes" id="UP000271256"/>
    </source>
</evidence>
<feature type="domain" description="Cell envelope-related transcriptional attenuator" evidence="2">
    <location>
        <begin position="64"/>
        <end position="146"/>
    </location>
</feature>
<sequence>MNSRKLLWYTLLAVFTLFIFLNTATEVCAEQQQPDKLQNKQNLTTTTENVLIFWTDGPKLKALTLMAITPRKKPVGIVSIPINTRIHDIWGVKTLEELYHKTGREGTTAYLEKRFGIPINHYVDISQATLTRTSEALGPVEMAGKQTSLLEVFEGTYTNQRMDLQTEIRALAARLIEPAVLIKLPRLLWIFTSGVETNLGMGHILTLYQALQGNGPEILRKQALPGRDYFVGPAKYREVSPDAWNRVLREVTCT</sequence>
<dbReference type="OrthoDB" id="1804724at2"/>
<dbReference type="InterPro" id="IPR050922">
    <property type="entry name" value="LytR/CpsA/Psr_CW_biosynth"/>
</dbReference>
<reference evidence="3 4" key="1">
    <citation type="submission" date="2018-10" db="EMBL/GenBank/DDBJ databases">
        <authorList>
            <person name="Grouzdev D.S."/>
            <person name="Krutkina M.S."/>
            <person name="Tourova T.P."/>
            <person name="Nazina T.N."/>
        </authorList>
    </citation>
    <scope>NUCLEOTIDE SEQUENCE [LARGE SCALE GENOMIC DNA]</scope>
    <source>
        <strain evidence="3 4">435</strain>
    </source>
</reference>
<proteinExistence type="inferred from homology"/>
<accession>A0A494X359</accession>
<comment type="similarity">
    <text evidence="1">Belongs to the LytR/CpsA/Psr (LCP) family.</text>
</comment>
<dbReference type="Gene3D" id="3.40.630.190">
    <property type="entry name" value="LCP protein"/>
    <property type="match status" value="2"/>
</dbReference>
<dbReference type="RefSeq" id="WP_121452055.1">
    <property type="nucleotide sequence ID" value="NZ_RBWE01000001.1"/>
</dbReference>
<name>A0A494X359_9FIRM</name>
<comment type="caution">
    <text evidence="3">The sequence shown here is derived from an EMBL/GenBank/DDBJ whole genome shotgun (WGS) entry which is preliminary data.</text>
</comment>
<dbReference type="Proteomes" id="UP000271256">
    <property type="component" value="Unassembled WGS sequence"/>
</dbReference>
<dbReference type="Pfam" id="PF03816">
    <property type="entry name" value="LytR_cpsA_psr"/>
    <property type="match status" value="1"/>
</dbReference>
<dbReference type="PANTHER" id="PTHR33392:SF6">
    <property type="entry name" value="POLYISOPRENYL-TEICHOIC ACID--PEPTIDOGLYCAN TEICHOIC ACID TRANSFERASE TAGU"/>
    <property type="match status" value="1"/>
</dbReference>
<dbReference type="EMBL" id="RBWE01000001">
    <property type="protein sequence ID" value="RKO67647.1"/>
    <property type="molecule type" value="Genomic_DNA"/>
</dbReference>
<evidence type="ECO:0000259" key="2">
    <source>
        <dbReference type="Pfam" id="PF03816"/>
    </source>
</evidence>
<gene>
    <name evidence="3" type="ORF">D7024_12235</name>
</gene>
<evidence type="ECO:0000313" key="3">
    <source>
        <dbReference type="EMBL" id="RKO67647.1"/>
    </source>
</evidence>
<organism evidence="3 4">
    <name type="scientific">Desulfofundulus salinus</name>
    <dbReference type="NCBI Taxonomy" id="2419843"/>
    <lineage>
        <taxon>Bacteria</taxon>
        <taxon>Bacillati</taxon>
        <taxon>Bacillota</taxon>
        <taxon>Clostridia</taxon>
        <taxon>Eubacteriales</taxon>
        <taxon>Peptococcaceae</taxon>
        <taxon>Desulfofundulus</taxon>
    </lineage>
</organism>
<dbReference type="InterPro" id="IPR004474">
    <property type="entry name" value="LytR_CpsA_psr"/>
</dbReference>
<dbReference type="AlphaFoldDB" id="A0A494X359"/>
<protein>
    <submittedName>
        <fullName evidence="3">LytR family transcriptional regulator</fullName>
    </submittedName>
</protein>